<protein>
    <recommendedName>
        <fullName evidence="4">EF-hand domain-containing protein</fullName>
    </recommendedName>
</protein>
<keyword evidence="2" id="KW-0677">Repeat</keyword>
<sequence>MSIIAVALLAALNGAAPQDRAAPRVESRSEIRIVTADGEGPGRLDADGDGEVTREEFTAPMNNAFDRLDKNGDGKLSAEELAAGPGPGGPGRRVMMFGGPGGPGGPGEHDVRIITRDGGPGGPGMPMIFHGGGEGGPVQIFTSRIGPDGGPPSGGPGGHQIFVRRFGPNGSVDMDKNGDGKVSQEEFLAPMIEAFQRMDADNDGFLDEGEGRPTPPPAD</sequence>
<dbReference type="InterPro" id="IPR039647">
    <property type="entry name" value="EF_hand_pair_protein_CML-like"/>
</dbReference>
<dbReference type="PROSITE" id="PS50222">
    <property type="entry name" value="EF_HAND_2"/>
    <property type="match status" value="2"/>
</dbReference>
<dbReference type="SUPFAM" id="SSF47473">
    <property type="entry name" value="EF-hand"/>
    <property type="match status" value="1"/>
</dbReference>
<dbReference type="PANTHER" id="PTHR10891">
    <property type="entry name" value="EF-HAND CALCIUM-BINDING DOMAIN CONTAINING PROTEIN"/>
    <property type="match status" value="1"/>
</dbReference>
<dbReference type="InterPro" id="IPR018247">
    <property type="entry name" value="EF_Hand_1_Ca_BS"/>
</dbReference>
<dbReference type="InterPro" id="IPR011992">
    <property type="entry name" value="EF-hand-dom_pair"/>
</dbReference>
<evidence type="ECO:0000313" key="5">
    <source>
        <dbReference type="EMBL" id="MFC5345971.1"/>
    </source>
</evidence>
<evidence type="ECO:0000313" key="6">
    <source>
        <dbReference type="Proteomes" id="UP001596152"/>
    </source>
</evidence>
<dbReference type="EMBL" id="JBHSLF010000054">
    <property type="protein sequence ID" value="MFC5345971.1"/>
    <property type="molecule type" value="Genomic_DNA"/>
</dbReference>
<dbReference type="Gene3D" id="1.10.238.10">
    <property type="entry name" value="EF-hand"/>
    <property type="match status" value="2"/>
</dbReference>
<dbReference type="Proteomes" id="UP001596152">
    <property type="component" value="Unassembled WGS sequence"/>
</dbReference>
<keyword evidence="1" id="KW-0479">Metal-binding</keyword>
<comment type="caution">
    <text evidence="5">The sequence shown here is derived from an EMBL/GenBank/DDBJ whole genome shotgun (WGS) entry which is preliminary data.</text>
</comment>
<dbReference type="RefSeq" id="WP_374036999.1">
    <property type="nucleotide sequence ID" value="NZ_CP169082.1"/>
</dbReference>
<gene>
    <name evidence="5" type="ORF">ACFPIE_18805</name>
</gene>
<feature type="domain" description="EF-hand" evidence="4">
    <location>
        <begin position="56"/>
        <end position="91"/>
    </location>
</feature>
<name>A0ABW0FWP5_9CAUL</name>
<feature type="region of interest" description="Disordered" evidence="3">
    <location>
        <begin position="199"/>
        <end position="219"/>
    </location>
</feature>
<reference evidence="6" key="1">
    <citation type="journal article" date="2019" name="Int. J. Syst. Evol. Microbiol.">
        <title>The Global Catalogue of Microorganisms (GCM) 10K type strain sequencing project: providing services to taxonomists for standard genome sequencing and annotation.</title>
        <authorList>
            <consortium name="The Broad Institute Genomics Platform"/>
            <consortium name="The Broad Institute Genome Sequencing Center for Infectious Disease"/>
            <person name="Wu L."/>
            <person name="Ma J."/>
        </authorList>
    </citation>
    <scope>NUCLEOTIDE SEQUENCE [LARGE SCALE GENOMIC DNA]</scope>
    <source>
        <strain evidence="6">JCM 12125</strain>
    </source>
</reference>
<evidence type="ECO:0000256" key="2">
    <source>
        <dbReference type="ARBA" id="ARBA00022737"/>
    </source>
</evidence>
<keyword evidence="6" id="KW-1185">Reference proteome</keyword>
<dbReference type="Pfam" id="PF13202">
    <property type="entry name" value="EF-hand_5"/>
    <property type="match status" value="4"/>
</dbReference>
<evidence type="ECO:0000256" key="1">
    <source>
        <dbReference type="ARBA" id="ARBA00022723"/>
    </source>
</evidence>
<dbReference type="PROSITE" id="PS00018">
    <property type="entry name" value="EF_HAND_1"/>
    <property type="match status" value="2"/>
</dbReference>
<evidence type="ECO:0000259" key="4">
    <source>
        <dbReference type="PROSITE" id="PS50222"/>
    </source>
</evidence>
<dbReference type="InterPro" id="IPR002048">
    <property type="entry name" value="EF_hand_dom"/>
</dbReference>
<accession>A0ABW0FWP5</accession>
<proteinExistence type="predicted"/>
<organism evidence="5 6">
    <name type="scientific">Brevundimonas staleyi</name>
    <dbReference type="NCBI Taxonomy" id="74326"/>
    <lineage>
        <taxon>Bacteria</taxon>
        <taxon>Pseudomonadati</taxon>
        <taxon>Pseudomonadota</taxon>
        <taxon>Alphaproteobacteria</taxon>
        <taxon>Caulobacterales</taxon>
        <taxon>Caulobacteraceae</taxon>
        <taxon>Brevundimonas</taxon>
    </lineage>
</organism>
<feature type="domain" description="EF-hand" evidence="4">
    <location>
        <begin position="173"/>
        <end position="197"/>
    </location>
</feature>
<evidence type="ECO:0000256" key="3">
    <source>
        <dbReference type="SAM" id="MobiDB-lite"/>
    </source>
</evidence>